<feature type="region of interest" description="Disordered" evidence="1">
    <location>
        <begin position="70"/>
        <end position="135"/>
    </location>
</feature>
<dbReference type="EMBL" id="MTYH01000059">
    <property type="protein sequence ID" value="PNP41177.1"/>
    <property type="molecule type" value="Genomic_DNA"/>
</dbReference>
<dbReference type="Proteomes" id="UP000236546">
    <property type="component" value="Unassembled WGS sequence"/>
</dbReference>
<protein>
    <recommendedName>
        <fullName evidence="5">Carbohydrate-binding module family 19 domain-containing protein</fullName>
    </recommendedName>
</protein>
<evidence type="ECO:0008006" key="5">
    <source>
        <dbReference type="Google" id="ProtNLM"/>
    </source>
</evidence>
<evidence type="ECO:0000256" key="2">
    <source>
        <dbReference type="SAM" id="SignalP"/>
    </source>
</evidence>
<keyword evidence="2" id="KW-0732">Signal</keyword>
<organism evidence="3 4">
    <name type="scientific">Trichoderma gamsii</name>
    <dbReference type="NCBI Taxonomy" id="398673"/>
    <lineage>
        <taxon>Eukaryota</taxon>
        <taxon>Fungi</taxon>
        <taxon>Dikarya</taxon>
        <taxon>Ascomycota</taxon>
        <taxon>Pezizomycotina</taxon>
        <taxon>Sordariomycetes</taxon>
        <taxon>Hypocreomycetidae</taxon>
        <taxon>Hypocreales</taxon>
        <taxon>Hypocreaceae</taxon>
        <taxon>Trichoderma</taxon>
    </lineage>
</organism>
<reference evidence="3 4" key="1">
    <citation type="submission" date="2017-02" db="EMBL/GenBank/DDBJ databases">
        <title>Genomes of Trichoderma spp. with biocontrol activity.</title>
        <authorList>
            <person name="Gardiner D."/>
            <person name="Kazan K."/>
            <person name="Vos C."/>
            <person name="Harvey P."/>
        </authorList>
    </citation>
    <scope>NUCLEOTIDE SEQUENCE [LARGE SCALE GENOMIC DNA]</scope>
    <source>
        <strain evidence="3 4">A5MH</strain>
    </source>
</reference>
<evidence type="ECO:0000256" key="1">
    <source>
        <dbReference type="SAM" id="MobiDB-lite"/>
    </source>
</evidence>
<feature type="chain" id="PRO_5014456498" description="Carbohydrate-binding module family 19 domain-containing protein" evidence="2">
    <location>
        <begin position="21"/>
        <end position="206"/>
    </location>
</feature>
<feature type="compositionally biased region" description="Polar residues" evidence="1">
    <location>
        <begin position="112"/>
        <end position="135"/>
    </location>
</feature>
<accession>A0A2K0T6L9</accession>
<gene>
    <name evidence="3" type="ORF">TGAMA5MH_07047</name>
</gene>
<feature type="signal peptide" evidence="2">
    <location>
        <begin position="1"/>
        <end position="20"/>
    </location>
</feature>
<name>A0A2K0T6L9_9HYPO</name>
<proteinExistence type="predicted"/>
<evidence type="ECO:0000313" key="4">
    <source>
        <dbReference type="Proteomes" id="UP000236546"/>
    </source>
</evidence>
<dbReference type="AlphaFoldDB" id="A0A2K0T6L9"/>
<sequence length="206" mass="21386">MRFFNIVAAVALGLATAAHGRMQIMYLISILHNDREVTQSTTTSAPAAASTSASISQPPGGVFITALSAEPTAPESSVETSVPASSTAAMPQPPQPTAGSSSSSPLSPSNPYGFSNGTAPTNTSTTAGSKCSKEGQYNCQPDGQAYQRCAAGLWSVTMPVALGNPCKPGLADTFVLAQKRSSPGFVRRRRFVSDHRRGKRVSPRIG</sequence>
<dbReference type="OrthoDB" id="3552888at2759"/>
<evidence type="ECO:0000313" key="3">
    <source>
        <dbReference type="EMBL" id="PNP41177.1"/>
    </source>
</evidence>
<comment type="caution">
    <text evidence="3">The sequence shown here is derived from an EMBL/GenBank/DDBJ whole genome shotgun (WGS) entry which is preliminary data.</text>
</comment>
<feature type="compositionally biased region" description="Low complexity" evidence="1">
    <location>
        <begin position="97"/>
        <end position="111"/>
    </location>
</feature>